<keyword evidence="8 13" id="KW-0297">G-protein coupled receptor</keyword>
<evidence type="ECO:0000256" key="7">
    <source>
        <dbReference type="ARBA" id="ARBA00022989"/>
    </source>
</evidence>
<organism evidence="15 16">
    <name type="scientific">Sciurus carolinensis</name>
    <name type="common">Eastern gray squirrel</name>
    <dbReference type="NCBI Taxonomy" id="30640"/>
    <lineage>
        <taxon>Eukaryota</taxon>
        <taxon>Metazoa</taxon>
        <taxon>Chordata</taxon>
        <taxon>Craniata</taxon>
        <taxon>Vertebrata</taxon>
        <taxon>Euteleostomi</taxon>
        <taxon>Mammalia</taxon>
        <taxon>Eutheria</taxon>
        <taxon>Euarchontoglires</taxon>
        <taxon>Glires</taxon>
        <taxon>Rodentia</taxon>
        <taxon>Sciuromorpha</taxon>
        <taxon>Sciuridae</taxon>
        <taxon>Sciurinae</taxon>
        <taxon>Sciurini</taxon>
        <taxon>Sciurus</taxon>
    </lineage>
</organism>
<evidence type="ECO:0000256" key="6">
    <source>
        <dbReference type="ARBA" id="ARBA00022692"/>
    </source>
</evidence>
<comment type="function">
    <text evidence="1">Putative pheromone receptor.</text>
</comment>
<keyword evidence="16" id="KW-1185">Reference proteome</keyword>
<dbReference type="Proteomes" id="UP001166674">
    <property type="component" value="Unassembled WGS sequence"/>
</dbReference>
<evidence type="ECO:0000256" key="5">
    <source>
        <dbReference type="ARBA" id="ARBA00022507"/>
    </source>
</evidence>
<dbReference type="FunFam" id="1.20.1070.10:FF:000033">
    <property type="entry name" value="Vomeronasal type-1 receptor"/>
    <property type="match status" value="1"/>
</dbReference>
<dbReference type="GO" id="GO:0007606">
    <property type="term" value="P:sensory perception of chemical stimulus"/>
    <property type="evidence" value="ECO:0007669"/>
    <property type="project" value="UniProtKB-ARBA"/>
</dbReference>
<dbReference type="AlphaFoldDB" id="A0AA41T592"/>
<protein>
    <recommendedName>
        <fullName evidence="13">Vomeronasal type-1 receptor</fullName>
    </recommendedName>
</protein>
<keyword evidence="6 13" id="KW-0812">Transmembrane</keyword>
<proteinExistence type="inferred from homology"/>
<evidence type="ECO:0000256" key="9">
    <source>
        <dbReference type="ARBA" id="ARBA00023136"/>
    </source>
</evidence>
<evidence type="ECO:0000256" key="13">
    <source>
        <dbReference type="RuleBase" id="RU364061"/>
    </source>
</evidence>
<dbReference type="GO" id="GO:0005886">
    <property type="term" value="C:plasma membrane"/>
    <property type="evidence" value="ECO:0007669"/>
    <property type="project" value="UniProtKB-SubCell"/>
</dbReference>
<dbReference type="Pfam" id="PF03402">
    <property type="entry name" value="V1R"/>
    <property type="match status" value="1"/>
</dbReference>
<keyword evidence="5 13" id="KW-0589">Pheromone response</keyword>
<dbReference type="SUPFAM" id="SSF81321">
    <property type="entry name" value="Family A G protein-coupled receptor-like"/>
    <property type="match status" value="1"/>
</dbReference>
<keyword evidence="9 13" id="KW-0472">Membrane</keyword>
<feature type="transmembrane region" description="Helical" evidence="13">
    <location>
        <begin position="125"/>
        <end position="147"/>
    </location>
</feature>
<dbReference type="GO" id="GO:0019236">
    <property type="term" value="P:response to pheromone"/>
    <property type="evidence" value="ECO:0007669"/>
    <property type="project" value="UniProtKB-KW"/>
</dbReference>
<sequence length="314" mass="35989">MFPGDTIFGVFLISQLCIGVLGNSLLFMLYAYTFLVKPQLKKHIDPIIMHLLLVNALTIMFTLIPDIASSFGVRRFLNEAGCQAVLFLYRVTRGVSICTTSLLSTFQAITVSPSNSKWVWIKYKLPTWTCPSFLFFWVLNMIVYFHVIESVTDIRNFTLVGTGYAHAYCRTKHFGTHNSFSFHAVLLVRDLLFVLLMVCTSLYMVHLLYRHHRRAQHIHSPHVSPQSSPEHKATCTILQLVGFFVFFYFSNNCLMFYSFHTHHKIPRSEGLTGALSCCYPTICPFLLIKSNRIVSKFTSFFSMKLTGSPRTFDV</sequence>
<keyword evidence="10 13" id="KW-0675">Receptor</keyword>
<feature type="transmembrane region" description="Helical" evidence="13">
    <location>
        <begin position="237"/>
        <end position="259"/>
    </location>
</feature>
<evidence type="ECO:0000256" key="3">
    <source>
        <dbReference type="ARBA" id="ARBA00010663"/>
    </source>
</evidence>
<name>A0AA41T592_SCICA</name>
<gene>
    <name evidence="15" type="ORF">SUZIE_177225</name>
</gene>
<feature type="transmembrane region" description="Helical" evidence="13">
    <location>
        <begin position="191"/>
        <end position="209"/>
    </location>
</feature>
<evidence type="ECO:0000256" key="1">
    <source>
        <dbReference type="ARBA" id="ARBA00003878"/>
    </source>
</evidence>
<dbReference type="PROSITE" id="PS50262">
    <property type="entry name" value="G_PROTEIN_RECEP_F1_2"/>
    <property type="match status" value="1"/>
</dbReference>
<dbReference type="GO" id="GO:0016503">
    <property type="term" value="F:pheromone receptor activity"/>
    <property type="evidence" value="ECO:0007669"/>
    <property type="project" value="InterPro"/>
</dbReference>
<keyword evidence="12 13" id="KW-0807">Transducer</keyword>
<comment type="similarity">
    <text evidence="3 13">Belongs to the G-protein coupled receptor 1 family.</text>
</comment>
<evidence type="ECO:0000256" key="10">
    <source>
        <dbReference type="ARBA" id="ARBA00023170"/>
    </source>
</evidence>
<dbReference type="InterPro" id="IPR004072">
    <property type="entry name" value="Vmron_rcpt_1"/>
</dbReference>
<feature type="transmembrane region" description="Helical" evidence="13">
    <location>
        <begin position="6"/>
        <end position="35"/>
    </location>
</feature>
<evidence type="ECO:0000256" key="4">
    <source>
        <dbReference type="ARBA" id="ARBA00022475"/>
    </source>
</evidence>
<dbReference type="EMBL" id="JAATJV010392222">
    <property type="protein sequence ID" value="MBZ3884282.1"/>
    <property type="molecule type" value="Genomic_DNA"/>
</dbReference>
<accession>A0AA41T592</accession>
<evidence type="ECO:0000256" key="8">
    <source>
        <dbReference type="ARBA" id="ARBA00023040"/>
    </source>
</evidence>
<dbReference type="PRINTS" id="PR01534">
    <property type="entry name" value="VOMERONASL1R"/>
</dbReference>
<dbReference type="InterPro" id="IPR017452">
    <property type="entry name" value="GPCR_Rhodpsn_7TM"/>
</dbReference>
<evidence type="ECO:0000256" key="12">
    <source>
        <dbReference type="ARBA" id="ARBA00023224"/>
    </source>
</evidence>
<comment type="subcellular location">
    <subcellularLocation>
        <location evidence="2 13">Cell membrane</location>
        <topology evidence="2 13">Multi-pass membrane protein</topology>
    </subcellularLocation>
</comment>
<dbReference type="Gene3D" id="1.20.1070.10">
    <property type="entry name" value="Rhodopsin 7-helix transmembrane proteins"/>
    <property type="match status" value="1"/>
</dbReference>
<reference evidence="15" key="1">
    <citation type="submission" date="2020-03" db="EMBL/GenBank/DDBJ databases">
        <title>Studies in the Genomics of Life Span.</title>
        <authorList>
            <person name="Glass D."/>
        </authorList>
    </citation>
    <scope>NUCLEOTIDE SEQUENCE</scope>
    <source>
        <strain evidence="15">SUZIE</strain>
        <tissue evidence="15">Muscle</tissue>
    </source>
</reference>
<keyword evidence="7 13" id="KW-1133">Transmembrane helix</keyword>
<feature type="transmembrane region" description="Helical" evidence="13">
    <location>
        <begin position="47"/>
        <end position="64"/>
    </location>
</feature>
<evidence type="ECO:0000256" key="2">
    <source>
        <dbReference type="ARBA" id="ARBA00004651"/>
    </source>
</evidence>
<evidence type="ECO:0000313" key="16">
    <source>
        <dbReference type="Proteomes" id="UP001166674"/>
    </source>
</evidence>
<dbReference type="PANTHER" id="PTHR24062">
    <property type="entry name" value="VOMERONASAL TYPE-1 RECEPTOR"/>
    <property type="match status" value="1"/>
</dbReference>
<keyword evidence="4 13" id="KW-1003">Cell membrane</keyword>
<feature type="domain" description="G-protein coupled receptors family 1 profile" evidence="14">
    <location>
        <begin position="22"/>
        <end position="287"/>
    </location>
</feature>
<comment type="caution">
    <text evidence="15">The sequence shown here is derived from an EMBL/GenBank/DDBJ whole genome shotgun (WGS) entry which is preliminary data.</text>
</comment>
<keyword evidence="11" id="KW-0325">Glycoprotein</keyword>
<evidence type="ECO:0000259" key="14">
    <source>
        <dbReference type="PROSITE" id="PS50262"/>
    </source>
</evidence>
<evidence type="ECO:0000313" key="15">
    <source>
        <dbReference type="EMBL" id="MBZ3884282.1"/>
    </source>
</evidence>
<evidence type="ECO:0000256" key="11">
    <source>
        <dbReference type="ARBA" id="ARBA00023180"/>
    </source>
</evidence>